<dbReference type="PANTHER" id="PTHR48258:SF13">
    <property type="match status" value="1"/>
</dbReference>
<dbReference type="PANTHER" id="PTHR48258">
    <property type="entry name" value="DUF4218 DOMAIN-CONTAINING PROTEIN-RELATED"/>
    <property type="match status" value="1"/>
</dbReference>
<dbReference type="EMBL" id="JAIVGD010000028">
    <property type="protein sequence ID" value="KAH0737650.1"/>
    <property type="molecule type" value="Genomic_DNA"/>
</dbReference>
<feature type="compositionally biased region" description="Basic and acidic residues" evidence="1">
    <location>
        <begin position="659"/>
        <end position="673"/>
    </location>
</feature>
<keyword evidence="5" id="KW-1185">Reference proteome</keyword>
<feature type="compositionally biased region" description="Acidic residues" evidence="1">
    <location>
        <begin position="361"/>
        <end position="376"/>
    </location>
</feature>
<feature type="compositionally biased region" description="Basic and acidic residues" evidence="1">
    <location>
        <begin position="774"/>
        <end position="793"/>
    </location>
</feature>
<name>A0ABQ7TSX3_SOLTU</name>
<feature type="region of interest" description="Disordered" evidence="1">
    <location>
        <begin position="766"/>
        <end position="793"/>
    </location>
</feature>
<dbReference type="Proteomes" id="UP000826656">
    <property type="component" value="Unassembled WGS sequence"/>
</dbReference>
<dbReference type="InterPro" id="IPR025312">
    <property type="entry name" value="DUF4216"/>
</dbReference>
<gene>
    <name evidence="4" type="ORF">KY290_036355</name>
</gene>
<organism evidence="4 5">
    <name type="scientific">Solanum tuberosum</name>
    <name type="common">Potato</name>
    <dbReference type="NCBI Taxonomy" id="4113"/>
    <lineage>
        <taxon>Eukaryota</taxon>
        <taxon>Viridiplantae</taxon>
        <taxon>Streptophyta</taxon>
        <taxon>Embryophyta</taxon>
        <taxon>Tracheophyta</taxon>
        <taxon>Spermatophyta</taxon>
        <taxon>Magnoliopsida</taxon>
        <taxon>eudicotyledons</taxon>
        <taxon>Gunneridae</taxon>
        <taxon>Pentapetalae</taxon>
        <taxon>asterids</taxon>
        <taxon>lamiids</taxon>
        <taxon>Solanales</taxon>
        <taxon>Solanaceae</taxon>
        <taxon>Solanoideae</taxon>
        <taxon>Solaneae</taxon>
        <taxon>Solanum</taxon>
    </lineage>
</organism>
<feature type="domain" description="DUF4216" evidence="2">
    <location>
        <begin position="210"/>
        <end position="281"/>
    </location>
</feature>
<dbReference type="Pfam" id="PF03004">
    <property type="entry name" value="Transposase_24"/>
    <property type="match status" value="1"/>
</dbReference>
<protein>
    <recommendedName>
        <fullName evidence="6">DUF4216 domain-containing protein</fullName>
    </recommendedName>
</protein>
<dbReference type="Pfam" id="PF13952">
    <property type="entry name" value="DUF4216"/>
    <property type="match status" value="1"/>
</dbReference>
<reference evidence="4 5" key="1">
    <citation type="journal article" date="2021" name="bioRxiv">
        <title>Chromosome-scale and haplotype-resolved genome assembly of a tetraploid potato cultivar.</title>
        <authorList>
            <person name="Sun H."/>
            <person name="Jiao W.-B."/>
            <person name="Krause K."/>
            <person name="Campoy J.A."/>
            <person name="Goel M."/>
            <person name="Folz-Donahue K."/>
            <person name="Kukat C."/>
            <person name="Huettel B."/>
            <person name="Schneeberger K."/>
        </authorList>
    </citation>
    <scope>NUCLEOTIDE SEQUENCE [LARGE SCALE GENOMIC DNA]</scope>
    <source>
        <strain evidence="4">SolTubOtavaFocal</strain>
        <tissue evidence="4">Leaves</tissue>
    </source>
</reference>
<feature type="compositionally biased region" description="Polar residues" evidence="1">
    <location>
        <begin position="428"/>
        <end position="446"/>
    </location>
</feature>
<dbReference type="InterPro" id="IPR004252">
    <property type="entry name" value="Probable_transposase_24"/>
</dbReference>
<accession>A0ABQ7TSX3</accession>
<feature type="compositionally biased region" description="Polar residues" evidence="1">
    <location>
        <begin position="453"/>
        <end position="468"/>
    </location>
</feature>
<feature type="region of interest" description="Disordered" evidence="1">
    <location>
        <begin position="327"/>
        <end position="489"/>
    </location>
</feature>
<feature type="compositionally biased region" description="Basic residues" evidence="1">
    <location>
        <begin position="480"/>
        <end position="489"/>
    </location>
</feature>
<dbReference type="Pfam" id="PF13960">
    <property type="entry name" value="DUF4218"/>
    <property type="match status" value="1"/>
</dbReference>
<evidence type="ECO:0000256" key="1">
    <source>
        <dbReference type="SAM" id="MobiDB-lite"/>
    </source>
</evidence>
<sequence>MYPIERYLRILKSDVRNPRCPEGSIVQGYMARENLTFGSIYLKNISTKFNKPTRNDDGFESNGEMSIFKKSGQTKGASDGIRLPHDEFDQACMYVLQNCEEVSPFMEEYMREMEIQGATRPQGIHNNKFIEWFRARIFVLAAQGRATDELISLAVSPEPLVHRYSIFMVNGFRFQTKEVVRKTQNSGILVRGDDADSNKEYYGVLEDIYELRYVGNQKVYLFKCHWWDVARLGRGYKIDQYGFTSVNTHCALNTNEPFVLASQSEQVFYLNDMIDKDWLVVVKTNPRDLFNMPGVEEEELINDEVYQQEEVECNNLNTNDHETNIEVSLHRDDIEPETVLRTNDQENEEDDFINDHHTDVSEDEESEEESLADNDGEDKSEMKGTGRGKIGRGGVKSGRGNSRGRESFGTTSQPQLQPVRVTEISLEAEQSSNPNQGSLQIGQISSHPLPRTSLETQSSRNLEESTLPSPEVETGTVSHVNRKRGRGKYKSKTVDIKTKYGEKIKVIIPYDIDRAVGSGARDIVNYSGLIMRSSISFRDGNWQKIILKHGEAMWYKVKDKFEVCDGLREHKLQGFVISTMQRLFRAWKAQLHNCYSAYSTDEDRLSHRPEDVELEDWKYLVKYFSSEKFKVVSERNRKNREKQITKHSCGTRSFAEVEESTRNPESGEKDTPDKVWEIQHTRKNTNGEREWLDPQSQQIHGQLQQLVVEQQSEEIEHRMTRDDILSSVLGERSGYVRGKGYGKKPPKKTQIQQADIEASVSSAMESMRQEMQADMDRKLQEEREQMTADLKRNMEEDLQKKLEEEREHMKGEVDKMFQEQMAAIMTRMQQGQGP</sequence>
<dbReference type="InterPro" id="IPR025452">
    <property type="entry name" value="DUF4218"/>
</dbReference>
<feature type="compositionally biased region" description="Gly residues" evidence="1">
    <location>
        <begin position="385"/>
        <end position="397"/>
    </location>
</feature>
<feature type="domain" description="DUF4218" evidence="3">
    <location>
        <begin position="1"/>
        <end position="55"/>
    </location>
</feature>
<feature type="region of interest" description="Disordered" evidence="1">
    <location>
        <begin position="642"/>
        <end position="673"/>
    </location>
</feature>
<proteinExistence type="predicted"/>
<comment type="caution">
    <text evidence="4">The sequence shown here is derived from an EMBL/GenBank/DDBJ whole genome shotgun (WGS) entry which is preliminary data.</text>
</comment>
<evidence type="ECO:0000313" key="4">
    <source>
        <dbReference type="EMBL" id="KAH0737650.1"/>
    </source>
</evidence>
<evidence type="ECO:0000259" key="2">
    <source>
        <dbReference type="Pfam" id="PF13952"/>
    </source>
</evidence>
<evidence type="ECO:0008006" key="6">
    <source>
        <dbReference type="Google" id="ProtNLM"/>
    </source>
</evidence>
<evidence type="ECO:0000313" key="5">
    <source>
        <dbReference type="Proteomes" id="UP000826656"/>
    </source>
</evidence>
<evidence type="ECO:0000259" key="3">
    <source>
        <dbReference type="Pfam" id="PF13960"/>
    </source>
</evidence>